<evidence type="ECO:0000313" key="3">
    <source>
        <dbReference type="EMBL" id="HGT48623.1"/>
    </source>
</evidence>
<feature type="transmembrane region" description="Helical" evidence="1">
    <location>
        <begin position="153"/>
        <end position="175"/>
    </location>
</feature>
<feature type="transmembrane region" description="Helical" evidence="1">
    <location>
        <begin position="331"/>
        <end position="356"/>
    </location>
</feature>
<feature type="transmembrane region" description="Helical" evidence="1">
    <location>
        <begin position="368"/>
        <end position="389"/>
    </location>
</feature>
<sequence length="542" mass="58661">MLNYVWLALILLGFASAVYLDVSDISSNKFRNNDQLECSVEIPEKFQNEQTFETKILISKNSFQKFYNQSVENDLIVPVKLTRTNQKNLFTAFIKTDNSTPELWKEIAAATGKEDDIIGKIKITSTTDSINFSAFIVLESVSFVFLKKVTNEAIKIAGTAVEIALGLIGLMAMWLGVMKVAEDAGLIKIIANFIKPVTKKIFPEIPADHPAIGSMVMNISANMLGLGNAATPFGLKAMEELDSLNPNKGTATNSMITFLAINTAGLTLIPATAIAVRAAAGSSDPTIIIGTTMFAAFCATLTGLTTAKLFHLISAGKEKFVETIKRNLKKIFTVIFVLVLISILFSVGAMNIFSFLFNETSFNVFKKIIEIISVIAIPVIIVSFIGFGAYKKVKVYEQFVEGAKEGFNIAVRIIPYLVAMLVAIAIFRAGGAMNNWLVPILKLVTDPLGMPAEALPMALMRPLSGSGSLGIMAEIMKVHGPDSFIGILVSTFFGSTETTFYVLAVYFGAVNVKNTRYALPVGLIADVAGILAALFIVTLLYG</sequence>
<evidence type="ECO:0000256" key="1">
    <source>
        <dbReference type="SAM" id="Phobius"/>
    </source>
</evidence>
<evidence type="ECO:0000259" key="2">
    <source>
        <dbReference type="Pfam" id="PF07670"/>
    </source>
</evidence>
<feature type="transmembrane region" description="Helical" evidence="1">
    <location>
        <begin position="129"/>
        <end position="146"/>
    </location>
</feature>
<accession>A0A832G2Z0</accession>
<name>A0A832G2Z0_9BACT</name>
<dbReference type="InterPro" id="IPR052549">
    <property type="entry name" value="SpmB"/>
</dbReference>
<feature type="domain" description="Nucleoside transporter/FeoB GTPase Gate" evidence="2">
    <location>
        <begin position="411"/>
        <end position="511"/>
    </location>
</feature>
<proteinExistence type="predicted"/>
<dbReference type="InterPro" id="IPR011642">
    <property type="entry name" value="Gate_dom"/>
</dbReference>
<keyword evidence="1" id="KW-1133">Transmembrane helix</keyword>
<feature type="transmembrane region" description="Helical" evidence="1">
    <location>
        <begin position="409"/>
        <end position="429"/>
    </location>
</feature>
<dbReference type="AlphaFoldDB" id="A0A832G2Z0"/>
<keyword evidence="1" id="KW-0472">Membrane</keyword>
<feature type="transmembrane region" description="Helical" evidence="1">
    <location>
        <begin position="256"/>
        <end position="280"/>
    </location>
</feature>
<reference evidence="3" key="1">
    <citation type="journal article" date="2020" name="mSystems">
        <title>Genome- and Community-Level Interaction Insights into Carbon Utilization and Element Cycling Functions of Hydrothermarchaeota in Hydrothermal Sediment.</title>
        <authorList>
            <person name="Zhou Z."/>
            <person name="Liu Y."/>
            <person name="Xu W."/>
            <person name="Pan J."/>
            <person name="Luo Z.H."/>
            <person name="Li M."/>
        </authorList>
    </citation>
    <scope>NUCLEOTIDE SEQUENCE [LARGE SCALE GENOMIC DNA]</scope>
    <source>
        <strain evidence="3">SpSt-500</strain>
    </source>
</reference>
<dbReference type="PANTHER" id="PTHR35793:SF2">
    <property type="entry name" value="INNER MEMBRANE PROTEIN YJIG"/>
    <property type="match status" value="1"/>
</dbReference>
<keyword evidence="1" id="KW-0812">Transmembrane</keyword>
<protein>
    <submittedName>
        <fullName evidence="3">Nucleoside recognition protein</fullName>
    </submittedName>
</protein>
<dbReference type="PANTHER" id="PTHR35793">
    <property type="entry name" value="INNER MEMBRANE PROTEIN YJIG"/>
    <property type="match status" value="1"/>
</dbReference>
<feature type="transmembrane region" description="Helical" evidence="1">
    <location>
        <begin position="519"/>
        <end position="541"/>
    </location>
</feature>
<dbReference type="Pfam" id="PF07670">
    <property type="entry name" value="Gate"/>
    <property type="match status" value="2"/>
</dbReference>
<dbReference type="GO" id="GO:0005886">
    <property type="term" value="C:plasma membrane"/>
    <property type="evidence" value="ECO:0007669"/>
    <property type="project" value="TreeGrafter"/>
</dbReference>
<feature type="transmembrane region" description="Helical" evidence="1">
    <location>
        <begin position="484"/>
        <end position="507"/>
    </location>
</feature>
<feature type="transmembrane region" description="Helical" evidence="1">
    <location>
        <begin position="286"/>
        <end position="310"/>
    </location>
</feature>
<feature type="domain" description="Nucleoside transporter/FeoB GTPase Gate" evidence="2">
    <location>
        <begin position="165"/>
        <end position="275"/>
    </location>
</feature>
<dbReference type="EMBL" id="DSVI01000018">
    <property type="protein sequence ID" value="HGT48623.1"/>
    <property type="molecule type" value="Genomic_DNA"/>
</dbReference>
<comment type="caution">
    <text evidence="3">The sequence shown here is derived from an EMBL/GenBank/DDBJ whole genome shotgun (WGS) entry which is preliminary data.</text>
</comment>
<organism evidence="3">
    <name type="scientific">Ignavibacterium album</name>
    <dbReference type="NCBI Taxonomy" id="591197"/>
    <lineage>
        <taxon>Bacteria</taxon>
        <taxon>Pseudomonadati</taxon>
        <taxon>Ignavibacteriota</taxon>
        <taxon>Ignavibacteria</taxon>
        <taxon>Ignavibacteriales</taxon>
        <taxon>Ignavibacteriaceae</taxon>
        <taxon>Ignavibacterium</taxon>
    </lineage>
</organism>
<gene>
    <name evidence="3" type="ORF">ENS56_11340</name>
</gene>